<dbReference type="InParanoid" id="A0A1Z5JBG1"/>
<feature type="transmembrane region" description="Helical" evidence="6">
    <location>
        <begin position="51"/>
        <end position="72"/>
    </location>
</feature>
<protein>
    <recommendedName>
        <fullName evidence="1">glutathione gamma-glutamylcysteinyltransferase</fullName>
        <ecNumber evidence="1">2.3.2.15</ecNumber>
    </recommendedName>
</protein>
<keyword evidence="6" id="KW-0472">Membrane</keyword>
<dbReference type="GO" id="GO:0016756">
    <property type="term" value="F:glutathione gamma-glutamylcysteinyltransferase activity"/>
    <property type="evidence" value="ECO:0007669"/>
    <property type="project" value="UniProtKB-EC"/>
</dbReference>
<feature type="compositionally biased region" description="Basic and acidic residues" evidence="5">
    <location>
        <begin position="154"/>
        <end position="163"/>
    </location>
</feature>
<evidence type="ECO:0000313" key="9">
    <source>
        <dbReference type="Proteomes" id="UP000198406"/>
    </source>
</evidence>
<dbReference type="PANTHER" id="PTHR33447:SF20">
    <property type="entry name" value="GLUTATHIONE GAMMA-GLUTAMYLCYSTEINYLTRANSFERASE"/>
    <property type="match status" value="1"/>
</dbReference>
<feature type="domain" description="Peptidase C83" evidence="7">
    <location>
        <begin position="315"/>
        <end position="557"/>
    </location>
</feature>
<evidence type="ECO:0000256" key="6">
    <source>
        <dbReference type="SAM" id="Phobius"/>
    </source>
</evidence>
<dbReference type="EC" id="2.3.2.15" evidence="1"/>
<keyword evidence="4" id="KW-0479">Metal-binding</keyword>
<keyword evidence="6" id="KW-0812">Transmembrane</keyword>
<dbReference type="EMBL" id="BDSP01000040">
    <property type="protein sequence ID" value="GAX11327.1"/>
    <property type="molecule type" value="Genomic_DNA"/>
</dbReference>
<gene>
    <name evidence="8" type="ORF">FisN_15Lh257</name>
</gene>
<evidence type="ECO:0000256" key="3">
    <source>
        <dbReference type="ARBA" id="ARBA00022679"/>
    </source>
</evidence>
<evidence type="ECO:0000256" key="4">
    <source>
        <dbReference type="ARBA" id="ARBA00022723"/>
    </source>
</evidence>
<dbReference type="GO" id="GO:0010038">
    <property type="term" value="P:response to metal ion"/>
    <property type="evidence" value="ECO:0007669"/>
    <property type="project" value="InterPro"/>
</dbReference>
<evidence type="ECO:0000256" key="5">
    <source>
        <dbReference type="SAM" id="MobiDB-lite"/>
    </source>
</evidence>
<accession>A0A1Z5JBG1</accession>
<dbReference type="GO" id="GO:0046872">
    <property type="term" value="F:metal ion binding"/>
    <property type="evidence" value="ECO:0007669"/>
    <property type="project" value="UniProtKB-KW"/>
</dbReference>
<dbReference type="PROSITE" id="PS51443">
    <property type="entry name" value="PCS"/>
    <property type="match status" value="1"/>
</dbReference>
<dbReference type="SUPFAM" id="SSF54001">
    <property type="entry name" value="Cysteine proteinases"/>
    <property type="match status" value="1"/>
</dbReference>
<keyword evidence="2" id="KW-0104">Cadmium</keyword>
<dbReference type="AlphaFoldDB" id="A0A1Z5JBG1"/>
<comment type="caution">
    <text evidence="8">The sequence shown here is derived from an EMBL/GenBank/DDBJ whole genome shotgun (WGS) entry which is preliminary data.</text>
</comment>
<keyword evidence="9" id="KW-1185">Reference proteome</keyword>
<dbReference type="InterPro" id="IPR038156">
    <property type="entry name" value="PCS_N_sf"/>
</dbReference>
<name>A0A1Z5JBG1_FISSO</name>
<evidence type="ECO:0000259" key="7">
    <source>
        <dbReference type="PROSITE" id="PS51443"/>
    </source>
</evidence>
<dbReference type="PANTHER" id="PTHR33447">
    <property type="entry name" value="GLUTATHIONE GAMMA-GLUTAMYLCYSTEINYLTRANSFERASE"/>
    <property type="match status" value="1"/>
</dbReference>
<dbReference type="Proteomes" id="UP000198406">
    <property type="component" value="Unassembled WGS sequence"/>
</dbReference>
<keyword evidence="3" id="KW-0808">Transferase</keyword>
<sequence length="592" mass="68708">MKFTAVVRNDDVSHYYLSEHTRLLLLRTDDSFSSSTEKNHRDDESSSTNKTFYWIGGTGSLLLLLCGLFFFFSTPSTSSTTTPHSLDDEATILQLLRHWDAWGKPKASYDMWGKKYTDESTTFDDSSSSSSSSLRPKKSSNSSPADENEEDRPPEDGTKEKKNNINNNNNNNNLHQAQEWAQDTWKNASHEAEQWWQDTDHNRQSTQEWFHQAWNQTSQQAHAVWNHLRQQEQPQIWWNQTMHTEQQWWNQTLRHLHRFGTTVQSWWGQATDETQNEQQVLGQKFQQWWAQANQVERQWWKNTVQASRQFEQVAEQKTGLWWNATKVATGKQWNTTVHQEQVWWNATERWFHDHQLVDGTTAADQPLLYMNSSQAYSMLMNGYGCDALPMDPMYEPHPYATQPILLSADCVHRKVVRYNDTFNGILQFPGGLSLSQARQLLQCHLNPSIWDVTIFHVDPSATTTDQVRRDLQSALKDPNARVLINYDRQRLGQDGGGHFSPLGSYSPQHDAFLIMDVAKYKYPPVWVPTARLVAAMGTIDVCGMWDFPQQQDRLAEKDLLRPDSTRSLEKAQAILGCEERFRGYLIVKRKTE</sequence>
<evidence type="ECO:0000256" key="1">
    <source>
        <dbReference type="ARBA" id="ARBA00012468"/>
    </source>
</evidence>
<dbReference type="OrthoDB" id="448954at2759"/>
<dbReference type="Gene3D" id="3.90.70.30">
    <property type="entry name" value="Phytochelatin synthase, N-terminal domain"/>
    <property type="match status" value="1"/>
</dbReference>
<dbReference type="InterPro" id="IPR040409">
    <property type="entry name" value="PCS-like"/>
</dbReference>
<evidence type="ECO:0000313" key="8">
    <source>
        <dbReference type="EMBL" id="GAX11327.1"/>
    </source>
</evidence>
<dbReference type="InterPro" id="IPR007719">
    <property type="entry name" value="PCS_N"/>
</dbReference>
<feature type="region of interest" description="Disordered" evidence="5">
    <location>
        <begin position="119"/>
        <end position="173"/>
    </location>
</feature>
<feature type="compositionally biased region" description="Low complexity" evidence="5">
    <location>
        <begin position="164"/>
        <end position="173"/>
    </location>
</feature>
<organism evidence="8 9">
    <name type="scientific">Fistulifera solaris</name>
    <name type="common">Oleaginous diatom</name>
    <dbReference type="NCBI Taxonomy" id="1519565"/>
    <lineage>
        <taxon>Eukaryota</taxon>
        <taxon>Sar</taxon>
        <taxon>Stramenopiles</taxon>
        <taxon>Ochrophyta</taxon>
        <taxon>Bacillariophyta</taxon>
        <taxon>Bacillariophyceae</taxon>
        <taxon>Bacillariophycidae</taxon>
        <taxon>Naviculales</taxon>
        <taxon>Naviculaceae</taxon>
        <taxon>Fistulifera</taxon>
    </lineage>
</organism>
<dbReference type="GO" id="GO:0046938">
    <property type="term" value="P:phytochelatin biosynthetic process"/>
    <property type="evidence" value="ECO:0007669"/>
    <property type="project" value="InterPro"/>
</dbReference>
<dbReference type="InterPro" id="IPR038765">
    <property type="entry name" value="Papain-like_cys_pep_sf"/>
</dbReference>
<evidence type="ECO:0000256" key="2">
    <source>
        <dbReference type="ARBA" id="ARBA00022539"/>
    </source>
</evidence>
<feature type="compositionally biased region" description="Low complexity" evidence="5">
    <location>
        <begin position="126"/>
        <end position="144"/>
    </location>
</feature>
<keyword evidence="6" id="KW-1133">Transmembrane helix</keyword>
<proteinExistence type="predicted"/>
<dbReference type="Pfam" id="PF05023">
    <property type="entry name" value="Phytochelatin"/>
    <property type="match status" value="1"/>
</dbReference>
<reference evidence="8 9" key="1">
    <citation type="journal article" date="2015" name="Plant Cell">
        <title>Oil accumulation by the oleaginous diatom Fistulifera solaris as revealed by the genome and transcriptome.</title>
        <authorList>
            <person name="Tanaka T."/>
            <person name="Maeda Y."/>
            <person name="Veluchamy A."/>
            <person name="Tanaka M."/>
            <person name="Abida H."/>
            <person name="Marechal E."/>
            <person name="Bowler C."/>
            <person name="Muto M."/>
            <person name="Sunaga Y."/>
            <person name="Tanaka M."/>
            <person name="Yoshino T."/>
            <person name="Taniguchi T."/>
            <person name="Fukuda Y."/>
            <person name="Nemoto M."/>
            <person name="Matsumoto M."/>
            <person name="Wong P.S."/>
            <person name="Aburatani S."/>
            <person name="Fujibuchi W."/>
        </authorList>
    </citation>
    <scope>NUCLEOTIDE SEQUENCE [LARGE SCALE GENOMIC DNA]</scope>
    <source>
        <strain evidence="8 9">JPCC DA0580</strain>
    </source>
</reference>